<evidence type="ECO:0000313" key="4">
    <source>
        <dbReference type="EMBL" id="CAE7556580.1"/>
    </source>
</evidence>
<comment type="caution">
    <text evidence="4">The sequence shown here is derived from an EMBL/GenBank/DDBJ whole genome shotgun (WGS) entry which is preliminary data.</text>
</comment>
<evidence type="ECO:0000259" key="3">
    <source>
        <dbReference type="PROSITE" id="PS50222"/>
    </source>
</evidence>
<accession>A0A812U8D8</accession>
<dbReference type="PROSITE" id="PS00018">
    <property type="entry name" value="EF_HAND_1"/>
    <property type="match status" value="1"/>
</dbReference>
<dbReference type="AlphaFoldDB" id="A0A812U8D8"/>
<dbReference type="EMBL" id="CAJNJA010026221">
    <property type="protein sequence ID" value="CAE7556580.1"/>
    <property type="molecule type" value="Genomic_DNA"/>
</dbReference>
<name>A0A812U8D8_9DINO</name>
<dbReference type="GO" id="GO:0005509">
    <property type="term" value="F:calcium ion binding"/>
    <property type="evidence" value="ECO:0007669"/>
    <property type="project" value="InterPro"/>
</dbReference>
<sequence>MAAVVVIAAQEQRRSQRKSYLQEQANTAEFDADHDGHVSPQELQQNMDHVQVRVEVLLERISLEDGLIDLMKNLPLFLLCLFCFLAAIAILSPPPQTAAIHRHLNSHFGLDQVAEVQDTAAIYDFLQNFENKNAELRATSFNYWCEHRYFQREWDDHYLVPVSSCPSPRYTALELQSSPVWTNSTTPSTGGHHRRLSAERRLAGGGTSTGGPQATHANPPCEDNDTAYQIEEDDPNITCHDHASHACATDLGLLYCPRTCGYCAPFSYDRYRKYTKPQVTLLPSVVHQTRYKTKACEGWAENFLVQNYNPVLVT</sequence>
<feature type="transmembrane region" description="Helical" evidence="2">
    <location>
        <begin position="74"/>
        <end position="92"/>
    </location>
</feature>
<reference evidence="4" key="1">
    <citation type="submission" date="2021-02" db="EMBL/GenBank/DDBJ databases">
        <authorList>
            <person name="Dougan E. K."/>
            <person name="Rhodes N."/>
            <person name="Thang M."/>
            <person name="Chan C."/>
        </authorList>
    </citation>
    <scope>NUCLEOTIDE SEQUENCE</scope>
</reference>
<dbReference type="PROSITE" id="PS50222">
    <property type="entry name" value="EF_HAND_2"/>
    <property type="match status" value="1"/>
</dbReference>
<feature type="domain" description="EF-hand" evidence="3">
    <location>
        <begin position="28"/>
        <end position="53"/>
    </location>
</feature>
<evidence type="ECO:0000256" key="1">
    <source>
        <dbReference type="SAM" id="MobiDB-lite"/>
    </source>
</evidence>
<keyword evidence="2" id="KW-1133">Transmembrane helix</keyword>
<keyword evidence="5" id="KW-1185">Reference proteome</keyword>
<evidence type="ECO:0000313" key="5">
    <source>
        <dbReference type="Proteomes" id="UP000601435"/>
    </source>
</evidence>
<protein>
    <submittedName>
        <fullName evidence="4">GIP protein</fullName>
    </submittedName>
</protein>
<feature type="non-terminal residue" evidence="4">
    <location>
        <position position="1"/>
    </location>
</feature>
<evidence type="ECO:0000256" key="2">
    <source>
        <dbReference type="SAM" id="Phobius"/>
    </source>
</evidence>
<dbReference type="OrthoDB" id="444119at2759"/>
<dbReference type="Proteomes" id="UP000601435">
    <property type="component" value="Unassembled WGS sequence"/>
</dbReference>
<keyword evidence="2" id="KW-0472">Membrane</keyword>
<feature type="region of interest" description="Disordered" evidence="1">
    <location>
        <begin position="202"/>
        <end position="225"/>
    </location>
</feature>
<keyword evidence="2" id="KW-0812">Transmembrane</keyword>
<proteinExistence type="predicted"/>
<dbReference type="InterPro" id="IPR002048">
    <property type="entry name" value="EF_hand_dom"/>
</dbReference>
<gene>
    <name evidence="4" type="primary">GIP</name>
    <name evidence="4" type="ORF">SNEC2469_LOCUS16057</name>
</gene>
<dbReference type="InterPro" id="IPR018247">
    <property type="entry name" value="EF_Hand_1_Ca_BS"/>
</dbReference>
<organism evidence="4 5">
    <name type="scientific">Symbiodinium necroappetens</name>
    <dbReference type="NCBI Taxonomy" id="1628268"/>
    <lineage>
        <taxon>Eukaryota</taxon>
        <taxon>Sar</taxon>
        <taxon>Alveolata</taxon>
        <taxon>Dinophyceae</taxon>
        <taxon>Suessiales</taxon>
        <taxon>Symbiodiniaceae</taxon>
        <taxon>Symbiodinium</taxon>
    </lineage>
</organism>